<evidence type="ECO:0000313" key="2">
    <source>
        <dbReference type="EMBL" id="GGI06116.1"/>
    </source>
</evidence>
<name>A0ABQ2B4A5_9MICO</name>
<reference evidence="3" key="1">
    <citation type="journal article" date="2019" name="Int. J. Syst. Evol. Microbiol.">
        <title>The Global Catalogue of Microorganisms (GCM) 10K type strain sequencing project: providing services to taxonomists for standard genome sequencing and annotation.</title>
        <authorList>
            <consortium name="The Broad Institute Genomics Platform"/>
            <consortium name="The Broad Institute Genome Sequencing Center for Infectious Disease"/>
            <person name="Wu L."/>
            <person name="Ma J."/>
        </authorList>
    </citation>
    <scope>NUCLEOTIDE SEQUENCE [LARGE SCALE GENOMIC DNA]</scope>
    <source>
        <strain evidence="3">CCM 8653</strain>
    </source>
</reference>
<organism evidence="2 3">
    <name type="scientific">Isoptericola cucumis</name>
    <dbReference type="NCBI Taxonomy" id="1776856"/>
    <lineage>
        <taxon>Bacteria</taxon>
        <taxon>Bacillati</taxon>
        <taxon>Actinomycetota</taxon>
        <taxon>Actinomycetes</taxon>
        <taxon>Micrococcales</taxon>
        <taxon>Promicromonosporaceae</taxon>
        <taxon>Isoptericola</taxon>
    </lineage>
</organism>
<sequence>MTILVYEFDWPDRVVVGTVGLPGSRTFYLQARTGGRTTSVALEKEQSAILAEMIDRLLDELMTSDDRLTIPAEAPAELLDDEPLEQPVEEDFRAGSMRLGWDPRTAQLVIEAFPVDEEPSDAAADTDDAAADTDEADVEPDDDEAEPSEMLLVRIPVGTARAFAHRARRVVAAGRPACPDCGMPMDDDGHECAADAGA</sequence>
<dbReference type="Proteomes" id="UP000632535">
    <property type="component" value="Unassembled WGS sequence"/>
</dbReference>
<dbReference type="EMBL" id="BMDG01000003">
    <property type="protein sequence ID" value="GGI06116.1"/>
    <property type="molecule type" value="Genomic_DNA"/>
</dbReference>
<dbReference type="NCBIfam" id="TIGR03847">
    <property type="entry name" value="conserved hypothetical protein"/>
    <property type="match status" value="1"/>
</dbReference>
<proteinExistence type="predicted"/>
<dbReference type="InterPro" id="IPR021441">
    <property type="entry name" value="DUF3090"/>
</dbReference>
<keyword evidence="3" id="KW-1185">Reference proteome</keyword>
<protein>
    <recommendedName>
        <fullName evidence="4">Repeat protein (TIGR03847 family)</fullName>
    </recommendedName>
</protein>
<dbReference type="Pfam" id="PF11290">
    <property type="entry name" value="DUF3090"/>
    <property type="match status" value="1"/>
</dbReference>
<feature type="region of interest" description="Disordered" evidence="1">
    <location>
        <begin position="116"/>
        <end position="147"/>
    </location>
</feature>
<dbReference type="RefSeq" id="WP_188522531.1">
    <property type="nucleotide sequence ID" value="NZ_BMDG01000003.1"/>
</dbReference>
<evidence type="ECO:0008006" key="4">
    <source>
        <dbReference type="Google" id="ProtNLM"/>
    </source>
</evidence>
<accession>A0ABQ2B4A5</accession>
<evidence type="ECO:0000256" key="1">
    <source>
        <dbReference type="SAM" id="MobiDB-lite"/>
    </source>
</evidence>
<evidence type="ECO:0000313" key="3">
    <source>
        <dbReference type="Proteomes" id="UP000632535"/>
    </source>
</evidence>
<comment type="caution">
    <text evidence="2">The sequence shown here is derived from an EMBL/GenBank/DDBJ whole genome shotgun (WGS) entry which is preliminary data.</text>
</comment>
<gene>
    <name evidence="2" type="ORF">GCM10007368_09540</name>
</gene>